<sequence length="143" mass="15346">MPIVPYKTKEAPCADSCRVAPRDVGMLVNTTSKNIPLGLPPAFPMFPFRVATPSCLEGLTHLLLRSSPCYMSRVSAPLVPQEVNLERFSLETANTHIGGCIGDCLMASNDSRSGAVAWRRGTERNSISGSVCRVVTVPRGITA</sequence>
<proteinExistence type="predicted"/>
<keyword evidence="2" id="KW-1185">Reference proteome</keyword>
<organism evidence="2">
    <name type="scientific">Acromyrmex echinatior</name>
    <name type="common">Panamanian leafcutter ant</name>
    <name type="synonym">Acromyrmex octospinosus echinatior</name>
    <dbReference type="NCBI Taxonomy" id="103372"/>
    <lineage>
        <taxon>Eukaryota</taxon>
        <taxon>Metazoa</taxon>
        <taxon>Ecdysozoa</taxon>
        <taxon>Arthropoda</taxon>
        <taxon>Hexapoda</taxon>
        <taxon>Insecta</taxon>
        <taxon>Pterygota</taxon>
        <taxon>Neoptera</taxon>
        <taxon>Endopterygota</taxon>
        <taxon>Hymenoptera</taxon>
        <taxon>Apocrita</taxon>
        <taxon>Aculeata</taxon>
        <taxon>Formicoidea</taxon>
        <taxon>Formicidae</taxon>
        <taxon>Myrmicinae</taxon>
        <taxon>Acromyrmex</taxon>
    </lineage>
</organism>
<name>F4WCM4_ACREC</name>
<gene>
    <name evidence="1" type="ORF">G5I_03300</name>
</gene>
<reference evidence="1" key="1">
    <citation type="submission" date="2011-02" db="EMBL/GenBank/DDBJ databases">
        <title>The genome of the leaf-cutting ant Acromyrmex echinatior suggests key adaptations to social evolution and fungus farming.</title>
        <authorList>
            <person name="Nygaard S."/>
            <person name="Zhang G."/>
        </authorList>
    </citation>
    <scope>NUCLEOTIDE SEQUENCE</scope>
</reference>
<dbReference type="EMBL" id="GL888070">
    <property type="protein sequence ID" value="EGI68204.1"/>
    <property type="molecule type" value="Genomic_DNA"/>
</dbReference>
<dbReference type="InParanoid" id="F4WCM4"/>
<dbReference type="AlphaFoldDB" id="F4WCM4"/>
<evidence type="ECO:0000313" key="1">
    <source>
        <dbReference type="EMBL" id="EGI68204.1"/>
    </source>
</evidence>
<protein>
    <submittedName>
        <fullName evidence="1">Uncharacterized protein</fullName>
    </submittedName>
</protein>
<evidence type="ECO:0000313" key="2">
    <source>
        <dbReference type="Proteomes" id="UP000007755"/>
    </source>
</evidence>
<accession>F4WCM4</accession>
<dbReference type="Proteomes" id="UP000007755">
    <property type="component" value="Unassembled WGS sequence"/>
</dbReference>